<accession>A0A9D9G1Y4</accession>
<evidence type="ECO:0000313" key="2">
    <source>
        <dbReference type="Proteomes" id="UP000668060"/>
    </source>
</evidence>
<dbReference type="AlphaFoldDB" id="A0A9D9G1Y4"/>
<dbReference type="EMBL" id="JAEPLN010000001">
    <property type="protein sequence ID" value="MBO6971312.1"/>
    <property type="molecule type" value="Genomic_DNA"/>
</dbReference>
<comment type="caution">
    <text evidence="1">The sequence shown here is derived from an EMBL/GenBank/DDBJ whole genome shotgun (WGS) entry which is preliminary data.</text>
</comment>
<dbReference type="Proteomes" id="UP000668060">
    <property type="component" value="Unassembled WGS sequence"/>
</dbReference>
<proteinExistence type="predicted"/>
<organism evidence="1 2">
    <name type="scientific">Prochlorococcus marinus CUG1433</name>
    <dbReference type="NCBI Taxonomy" id="2774506"/>
    <lineage>
        <taxon>Bacteria</taxon>
        <taxon>Bacillati</taxon>
        <taxon>Cyanobacteriota</taxon>
        <taxon>Cyanophyceae</taxon>
        <taxon>Synechococcales</taxon>
        <taxon>Prochlorococcaceae</taxon>
        <taxon>Prochlorococcus</taxon>
    </lineage>
</organism>
<reference evidence="1" key="1">
    <citation type="journal article" date="2021" name="Front. Mar. Sci.">
        <title>Genomes of Diverse Isolates of Prochlorococcus High-Light-Adapted Clade II in the Western Pacific Ocean.</title>
        <authorList>
            <person name="Yan W."/>
            <person name="Feng X."/>
            <person name="Zhang W."/>
            <person name="Nawaz M.Z."/>
            <person name="Luo T."/>
            <person name="Zhang R."/>
            <person name="Jiao N."/>
        </authorList>
    </citation>
    <scope>NUCLEOTIDE SEQUENCE</scope>
    <source>
        <strain evidence="1">CUG1433</strain>
    </source>
</reference>
<gene>
    <name evidence="1" type="ORF">JJ842_05225</name>
</gene>
<sequence>MMKIALKSDLKRNIFCISKSYTHLREKEVNSINFKVYQRLFVVLISLTTILIFPESPKELENICEAHNSRKLCNVW</sequence>
<name>A0A9D9G1Y4_PROMR</name>
<protein>
    <submittedName>
        <fullName evidence="1">Transcription factor TFIID</fullName>
    </submittedName>
</protein>
<evidence type="ECO:0000313" key="1">
    <source>
        <dbReference type="EMBL" id="MBO6971312.1"/>
    </source>
</evidence>